<protein>
    <submittedName>
        <fullName evidence="1">Uncharacterized protein</fullName>
    </submittedName>
</protein>
<comment type="caution">
    <text evidence="1">The sequence shown here is derived from an EMBL/GenBank/DDBJ whole genome shotgun (WGS) entry which is preliminary data.</text>
</comment>
<keyword evidence="2" id="KW-1185">Reference proteome</keyword>
<dbReference type="EMBL" id="FCOB02000013">
    <property type="protein sequence ID" value="SAK67685.1"/>
    <property type="molecule type" value="Genomic_DNA"/>
</dbReference>
<evidence type="ECO:0000313" key="1">
    <source>
        <dbReference type="EMBL" id="SAK67685.1"/>
    </source>
</evidence>
<dbReference type="AlphaFoldDB" id="A0A158BC68"/>
<organism evidence="1 2">
    <name type="scientific">Caballeronia ptereochthonis</name>
    <dbReference type="NCBI Taxonomy" id="1777144"/>
    <lineage>
        <taxon>Bacteria</taxon>
        <taxon>Pseudomonadati</taxon>
        <taxon>Pseudomonadota</taxon>
        <taxon>Betaproteobacteria</taxon>
        <taxon>Burkholderiales</taxon>
        <taxon>Burkholderiaceae</taxon>
        <taxon>Caballeronia</taxon>
    </lineage>
</organism>
<proteinExistence type="predicted"/>
<reference evidence="1" key="1">
    <citation type="submission" date="2016-01" db="EMBL/GenBank/DDBJ databases">
        <authorList>
            <person name="Peeters C."/>
        </authorList>
    </citation>
    <scope>NUCLEOTIDE SEQUENCE [LARGE SCALE GENOMIC DNA]</scope>
    <source>
        <strain evidence="1">LMG 29326</strain>
    </source>
</reference>
<accession>A0A158BC68</accession>
<name>A0A158BC68_9BURK</name>
<gene>
    <name evidence="1" type="ORF">AWB83_03110</name>
</gene>
<evidence type="ECO:0000313" key="2">
    <source>
        <dbReference type="Proteomes" id="UP000054978"/>
    </source>
</evidence>
<dbReference type="Proteomes" id="UP000054978">
    <property type="component" value="Unassembled WGS sequence"/>
</dbReference>
<sequence>MHCGGTAMPHILTRYWQSLSASAKDMRDRRRIRAFERVRNACACTASATDEHASDAANRTERLERIALYARAGYFNMGYTVDVFQSPADLPPE</sequence>
<dbReference type="STRING" id="1777144.AWB83_03110"/>